<feature type="non-terminal residue" evidence="2">
    <location>
        <position position="1"/>
    </location>
</feature>
<comment type="caution">
    <text evidence="2">The sequence shown here is derived from an EMBL/GenBank/DDBJ whole genome shotgun (WGS) entry which is preliminary data.</text>
</comment>
<sequence length="99" mass="10736">IHVDYSKRNPTDPGLASSTPVDCSLETTAETCARAMKEMGIRNSRAGEKPDGSLHPPNLVWQNFNDSRERVTGTPITVVGDKIIDGHVLCIPVPAGLRR</sequence>
<gene>
    <name evidence="2" type="ORF">LCGC14_2742750</name>
</gene>
<feature type="region of interest" description="Disordered" evidence="1">
    <location>
        <begin position="1"/>
        <end position="22"/>
    </location>
</feature>
<evidence type="ECO:0000313" key="2">
    <source>
        <dbReference type="EMBL" id="KKK88476.1"/>
    </source>
</evidence>
<protein>
    <submittedName>
        <fullName evidence="2">Uncharacterized protein</fullName>
    </submittedName>
</protein>
<reference evidence="2" key="1">
    <citation type="journal article" date="2015" name="Nature">
        <title>Complex archaea that bridge the gap between prokaryotes and eukaryotes.</title>
        <authorList>
            <person name="Spang A."/>
            <person name="Saw J.H."/>
            <person name="Jorgensen S.L."/>
            <person name="Zaremba-Niedzwiedzka K."/>
            <person name="Martijn J."/>
            <person name="Lind A.E."/>
            <person name="van Eijk R."/>
            <person name="Schleper C."/>
            <person name="Guy L."/>
            <person name="Ettema T.J."/>
        </authorList>
    </citation>
    <scope>NUCLEOTIDE SEQUENCE</scope>
</reference>
<evidence type="ECO:0000256" key="1">
    <source>
        <dbReference type="SAM" id="MobiDB-lite"/>
    </source>
</evidence>
<dbReference type="EMBL" id="LAZR01049934">
    <property type="protein sequence ID" value="KKK88476.1"/>
    <property type="molecule type" value="Genomic_DNA"/>
</dbReference>
<organism evidence="2">
    <name type="scientific">marine sediment metagenome</name>
    <dbReference type="NCBI Taxonomy" id="412755"/>
    <lineage>
        <taxon>unclassified sequences</taxon>
        <taxon>metagenomes</taxon>
        <taxon>ecological metagenomes</taxon>
    </lineage>
</organism>
<feature type="compositionally biased region" description="Basic and acidic residues" evidence="1">
    <location>
        <begin position="1"/>
        <end position="10"/>
    </location>
</feature>
<proteinExistence type="predicted"/>
<dbReference type="AlphaFoldDB" id="A0A0F9BVQ1"/>
<accession>A0A0F9BVQ1</accession>
<name>A0A0F9BVQ1_9ZZZZ</name>